<proteinExistence type="predicted"/>
<dbReference type="AlphaFoldDB" id="A0A167CFV0"/>
<keyword evidence="4" id="KW-1185">Reference proteome</keyword>
<evidence type="ECO:0000313" key="3">
    <source>
        <dbReference type="EMBL" id="KZL82530.1"/>
    </source>
</evidence>
<dbReference type="EMBL" id="LFIW01001380">
    <property type="protein sequence ID" value="KZL82530.1"/>
    <property type="molecule type" value="Genomic_DNA"/>
</dbReference>
<sequence length="704" mass="80513">LISVDQLDHRLPPRYGRGRVTRETFNGPWRLWHNEARHEELVDTHLTFLLLLLPLPRLHPPYLLPPLPPYISSRRPPPVPSFPQLKDSDLALIVPTRLRCSRRLASLVDIMEDLRQLEPTLPQHRESRRPTVPEKKPLGTDAESTILDNMRLANGSVLKNQVVVTTEPACPSASFESNEMGFPKVELPAPEQNGTQSKGPRQALPKGLVATRFHNYPASHHPHHAQSHTSAVISPSSVESDLIDLGADVSSLPRETPDNHTAFRTNGGGHGVDAGHELLLHREIEELQRKLKLTTARAEIAEEKAERAEQRISEIKTSMSSAVNELEVDTDSLVPKLNQLRTENSTLKEQLRDAQSHIFSLQPYRKELTPEEVGREYDDLVEGITDWVSKFMDPILDDHDQGVEDVLINAHRKPTEALRLKRMIHMYPDLVKGSTFPETDEDVIVAIIMRFLNDNIFQKVLYGSIGNYVEVLSFVETALQNHVEPKRDLFAIRTWTAEAYNAILSSRDFMGCRDKKMRELTTELAGIFKILCRKDKMEWTVKNFGEHCVKPAMQLYEKMLVSTNHFYFDINPYIMCGPNGEIQTSPDFFDNLQHLDCKNVLQNRKAVNLAKMDPPPSKMELYHNMLNVCTLTPALYMRQIGRNDSIKEPQVVRRQQMLVAWGPQDKRVKFRETGDRTLLYHLYCARSDRERQEAGGWTTFRWGS</sequence>
<organism evidence="3 4">
    <name type="scientific">Colletotrichum incanum</name>
    <name type="common">Soybean anthracnose fungus</name>
    <dbReference type="NCBI Taxonomy" id="1573173"/>
    <lineage>
        <taxon>Eukaryota</taxon>
        <taxon>Fungi</taxon>
        <taxon>Dikarya</taxon>
        <taxon>Ascomycota</taxon>
        <taxon>Pezizomycotina</taxon>
        <taxon>Sordariomycetes</taxon>
        <taxon>Hypocreomycetidae</taxon>
        <taxon>Glomerellales</taxon>
        <taxon>Glomerellaceae</taxon>
        <taxon>Colletotrichum</taxon>
        <taxon>Colletotrichum spaethianum species complex</taxon>
    </lineage>
</organism>
<feature type="coiled-coil region" evidence="1">
    <location>
        <begin position="284"/>
        <end position="357"/>
    </location>
</feature>
<dbReference type="Proteomes" id="UP000076584">
    <property type="component" value="Unassembled WGS sequence"/>
</dbReference>
<name>A0A167CFV0_COLIC</name>
<feature type="non-terminal residue" evidence="3">
    <location>
        <position position="1"/>
    </location>
</feature>
<gene>
    <name evidence="3" type="ORF">CI238_02804</name>
</gene>
<feature type="compositionally biased region" description="Basic and acidic residues" evidence="2">
    <location>
        <begin position="123"/>
        <end position="138"/>
    </location>
</feature>
<evidence type="ECO:0000256" key="1">
    <source>
        <dbReference type="SAM" id="Coils"/>
    </source>
</evidence>
<comment type="caution">
    <text evidence="3">The sequence shown here is derived from an EMBL/GenBank/DDBJ whole genome shotgun (WGS) entry which is preliminary data.</text>
</comment>
<feature type="region of interest" description="Disordered" evidence="2">
    <location>
        <begin position="119"/>
        <end position="140"/>
    </location>
</feature>
<accession>A0A167CFV0</accession>
<evidence type="ECO:0000313" key="4">
    <source>
        <dbReference type="Proteomes" id="UP000076584"/>
    </source>
</evidence>
<evidence type="ECO:0000256" key="2">
    <source>
        <dbReference type="SAM" id="MobiDB-lite"/>
    </source>
</evidence>
<keyword evidence="1" id="KW-0175">Coiled coil</keyword>
<protein>
    <submittedName>
        <fullName evidence="3">Uncharacterized protein</fullName>
    </submittedName>
</protein>
<reference evidence="3 4" key="1">
    <citation type="submission" date="2015-06" db="EMBL/GenBank/DDBJ databases">
        <title>Survival trade-offs in plant roots during colonization by closely related pathogenic and mutualistic fungi.</title>
        <authorList>
            <person name="Hacquard S."/>
            <person name="Kracher B."/>
            <person name="Hiruma K."/>
            <person name="Weinman A."/>
            <person name="Muench P."/>
            <person name="Garrido Oter R."/>
            <person name="Ver Loren van Themaat E."/>
            <person name="Dallerey J.-F."/>
            <person name="Damm U."/>
            <person name="Henrissat B."/>
            <person name="Lespinet O."/>
            <person name="Thon M."/>
            <person name="Kemen E."/>
            <person name="McHardy A.C."/>
            <person name="Schulze-Lefert P."/>
            <person name="O'Connell R.J."/>
        </authorList>
    </citation>
    <scope>NUCLEOTIDE SEQUENCE [LARGE SCALE GENOMIC DNA]</scope>
    <source>
        <strain evidence="3 4">MAFF 238704</strain>
    </source>
</reference>